<evidence type="ECO:0000313" key="6">
    <source>
        <dbReference type="Proteomes" id="UP000053317"/>
    </source>
</evidence>
<dbReference type="Pfam" id="PF07971">
    <property type="entry name" value="Glyco_hydro_92"/>
    <property type="match status" value="1"/>
</dbReference>
<dbReference type="Gene3D" id="1.20.1050.60">
    <property type="entry name" value="alpha-1,2-mannosidase"/>
    <property type="match status" value="1"/>
</dbReference>
<name>A0A0G2GZE6_PHACM</name>
<evidence type="ECO:0000256" key="1">
    <source>
        <dbReference type="SAM" id="MobiDB-lite"/>
    </source>
</evidence>
<evidence type="ECO:0000313" key="5">
    <source>
        <dbReference type="EMBL" id="KKY21970.1"/>
    </source>
</evidence>
<dbReference type="GO" id="GO:0000224">
    <property type="term" value="F:peptide-N4-(N-acetyl-beta-glucosaminyl)asparagine amidase activity"/>
    <property type="evidence" value="ECO:0007669"/>
    <property type="project" value="TreeGrafter"/>
</dbReference>
<dbReference type="GO" id="GO:0005975">
    <property type="term" value="P:carbohydrate metabolic process"/>
    <property type="evidence" value="ECO:0007669"/>
    <property type="project" value="InterPro"/>
</dbReference>
<evidence type="ECO:0000259" key="4">
    <source>
        <dbReference type="Pfam" id="PF17678"/>
    </source>
</evidence>
<dbReference type="FunFam" id="2.70.98.10:FF:000028">
    <property type="entry name" value="Alpha-1,2-mannosidase family protein (AFU_orthologue AFUA_5G10520)"/>
    <property type="match status" value="1"/>
</dbReference>
<dbReference type="EMBL" id="LCWF01000080">
    <property type="protein sequence ID" value="KKY21970.1"/>
    <property type="molecule type" value="Genomic_DNA"/>
</dbReference>
<dbReference type="InterPro" id="IPR008928">
    <property type="entry name" value="6-hairpin_glycosidase_sf"/>
</dbReference>
<organism evidence="5 6">
    <name type="scientific">Phaeomoniella chlamydospora</name>
    <name type="common">Phaeoacremonium chlamydosporum</name>
    <dbReference type="NCBI Taxonomy" id="158046"/>
    <lineage>
        <taxon>Eukaryota</taxon>
        <taxon>Fungi</taxon>
        <taxon>Dikarya</taxon>
        <taxon>Ascomycota</taxon>
        <taxon>Pezizomycotina</taxon>
        <taxon>Eurotiomycetes</taxon>
        <taxon>Chaetothyriomycetidae</taxon>
        <taxon>Phaeomoniellales</taxon>
        <taxon>Phaeomoniellaceae</taxon>
        <taxon>Phaeomoniella</taxon>
    </lineage>
</organism>
<dbReference type="GO" id="GO:0005634">
    <property type="term" value="C:nucleus"/>
    <property type="evidence" value="ECO:0007669"/>
    <property type="project" value="TreeGrafter"/>
</dbReference>
<keyword evidence="6" id="KW-1185">Reference proteome</keyword>
<sequence length="770" mass="84546">MSFFTLFHISLLVAAAHARFSSIDYTQYVQPFYGTQNGGNMFPGVVPAPWSVVKVGPDVYTGSNEYSGYASTGNITGFSLMHETGTGGAPKYGTVAQLPVAGNISNPLSDSLYLPRSSDDEASVGWYKTSISNGVVTQLAGTKHAGFFKYSFPSGIPANVLIDVSHYLPDFRGMGWEQNYVNGSIKVAADGHYEGSGTYNGGWNLAPDWTIYFCGYFESNSSNIQTFYGTNTTLSYYGKQSTQSGTGRLGAVYSFSKSTVTSRVGISWISSTKACSYVNEEIPAETTIDALVSAAKDTWNSEVFSKVTSNSASSTDLGMLYTNMYGMHIIPSNRTGDMPGWSASEYYYDDWFTLWDLFRCTTSLLHIFQPTAYTEMIQGLINVYLHDGWMPDGRSSNYNGRSQGGSNADNVLADAFVKGVQVDWDTGFAALLKDAEVTPPNNYDPISPDSADNHGRGALPDWLTYGYITPTYLRAVSRAIEYSANDFGVYQVAKSVSPSSASKYLSRSRNWRNHYSNSTTSLNFTGFLVPRYSNGTFDSSYDPLQCGGCYWADPYYQATAWEYLFSPIHDMAHLVQLTGGPEPFISKLSTIFTPGLTTSNPAFNHTIINPGNEPSFASPYLFNYANRPDLSIQHSRFIARSYYSLSPSGLPGNSDAGAMQSWYLWSVIGLYPVTAQTTFLIASPWYDDLTISLSDSDSGSKTVKITRSGPGDYVRSLKVNGQQWNKAWLTWDDVFKDGGSMEFVMEDEYSGQWPGNDAERVPSPSSSDSD</sequence>
<feature type="domain" description="Glycosyl hydrolase family 92" evidence="3">
    <location>
        <begin position="273"/>
        <end position="746"/>
    </location>
</feature>
<dbReference type="InterPro" id="IPR005887">
    <property type="entry name" value="GH92_a_mannosidase_put"/>
</dbReference>
<comment type="caution">
    <text evidence="5">The sequence shown here is derived from an EMBL/GenBank/DDBJ whole genome shotgun (WGS) entry which is preliminary data.</text>
</comment>
<feature type="signal peptide" evidence="2">
    <location>
        <begin position="1"/>
        <end position="18"/>
    </location>
</feature>
<gene>
    <name evidence="5" type="ORF">UCRPC4_g03386</name>
</gene>
<dbReference type="FunFam" id="1.20.1050.60:FF:000002">
    <property type="entry name" value="Glycosyl hydrolase family 92"/>
    <property type="match status" value="1"/>
</dbReference>
<reference evidence="5 6" key="2">
    <citation type="submission" date="2015-05" db="EMBL/GenBank/DDBJ databases">
        <authorList>
            <person name="Morales-Cruz A."/>
            <person name="Amrine K.C."/>
            <person name="Cantu D."/>
        </authorList>
    </citation>
    <scope>NUCLEOTIDE SEQUENCE [LARGE SCALE GENOMIC DNA]</scope>
    <source>
        <strain evidence="5">UCRPC4</strain>
    </source>
</reference>
<dbReference type="Gene3D" id="2.70.98.10">
    <property type="match status" value="1"/>
</dbReference>
<dbReference type="GO" id="GO:0006516">
    <property type="term" value="P:glycoprotein catabolic process"/>
    <property type="evidence" value="ECO:0007669"/>
    <property type="project" value="TreeGrafter"/>
</dbReference>
<dbReference type="InterPro" id="IPR014718">
    <property type="entry name" value="GH-type_carb-bd"/>
</dbReference>
<protein>
    <submittedName>
        <fullName evidence="5">Putative glycosyl family 92 protein</fullName>
    </submittedName>
</protein>
<dbReference type="OrthoDB" id="449263at2759"/>
<dbReference type="SUPFAM" id="SSF48208">
    <property type="entry name" value="Six-hairpin glycosidases"/>
    <property type="match status" value="1"/>
</dbReference>
<keyword evidence="2" id="KW-0732">Signal</keyword>
<dbReference type="NCBIfam" id="TIGR01180">
    <property type="entry name" value="aman2_put"/>
    <property type="match status" value="1"/>
</dbReference>
<proteinExistence type="predicted"/>
<dbReference type="PANTHER" id="PTHR12143">
    <property type="entry name" value="PEPTIDE N-GLYCANASE PNGASE -RELATED"/>
    <property type="match status" value="1"/>
</dbReference>
<feature type="region of interest" description="Disordered" evidence="1">
    <location>
        <begin position="747"/>
        <end position="770"/>
    </location>
</feature>
<dbReference type="Pfam" id="PF17678">
    <property type="entry name" value="Glyco_hydro_92N"/>
    <property type="match status" value="1"/>
</dbReference>
<dbReference type="GO" id="GO:0030246">
    <property type="term" value="F:carbohydrate binding"/>
    <property type="evidence" value="ECO:0007669"/>
    <property type="project" value="InterPro"/>
</dbReference>
<dbReference type="Gene3D" id="1.20.1610.10">
    <property type="entry name" value="alpha-1,2-mannosidases domains"/>
    <property type="match status" value="1"/>
</dbReference>
<evidence type="ECO:0000256" key="2">
    <source>
        <dbReference type="SAM" id="SignalP"/>
    </source>
</evidence>
<evidence type="ECO:0000259" key="3">
    <source>
        <dbReference type="Pfam" id="PF07971"/>
    </source>
</evidence>
<dbReference type="InterPro" id="IPR012939">
    <property type="entry name" value="Glyco_hydro_92"/>
</dbReference>
<dbReference type="Proteomes" id="UP000053317">
    <property type="component" value="Unassembled WGS sequence"/>
</dbReference>
<dbReference type="GO" id="GO:0005829">
    <property type="term" value="C:cytosol"/>
    <property type="evidence" value="ECO:0007669"/>
    <property type="project" value="TreeGrafter"/>
</dbReference>
<dbReference type="InterPro" id="IPR041371">
    <property type="entry name" value="GH92_N"/>
</dbReference>
<feature type="domain" description="Glycosyl hydrolase family 92 N-terminal" evidence="4">
    <location>
        <begin position="28"/>
        <end position="267"/>
    </location>
</feature>
<dbReference type="Gene3D" id="3.30.2080.10">
    <property type="entry name" value="GH92 mannosidase domain"/>
    <property type="match status" value="1"/>
</dbReference>
<reference evidence="5 6" key="1">
    <citation type="submission" date="2015-05" db="EMBL/GenBank/DDBJ databases">
        <title>Distinctive expansion of gene families associated with plant cell wall degradation and secondary metabolism in the genomes of grapevine trunk pathogens.</title>
        <authorList>
            <person name="Lawrence D.P."/>
            <person name="Travadon R."/>
            <person name="Rolshausen P.E."/>
            <person name="Baumgartner K."/>
        </authorList>
    </citation>
    <scope>NUCLEOTIDE SEQUENCE [LARGE SCALE GENOMIC DNA]</scope>
    <source>
        <strain evidence="5">UCRPC4</strain>
    </source>
</reference>
<dbReference type="InterPro" id="IPR050883">
    <property type="entry name" value="PNGase"/>
</dbReference>
<dbReference type="AlphaFoldDB" id="A0A0G2GZE6"/>
<accession>A0A0G2GZE6</accession>
<dbReference type="PANTHER" id="PTHR12143:SF38">
    <property type="entry name" value="ALPHA-1,2-MANNOSIDASE FAMILY PROTEIN (AFU_ORTHOLOGUE AFUA_5G10520)"/>
    <property type="match status" value="1"/>
</dbReference>
<feature type="chain" id="PRO_5002544870" evidence="2">
    <location>
        <begin position="19"/>
        <end position="770"/>
    </location>
</feature>